<dbReference type="EMBL" id="KZ305018">
    <property type="protein sequence ID" value="PIA64525.1"/>
    <property type="molecule type" value="Genomic_DNA"/>
</dbReference>
<keyword evidence="1" id="KW-0472">Membrane</keyword>
<feature type="transmembrane region" description="Helical" evidence="1">
    <location>
        <begin position="223"/>
        <end position="244"/>
    </location>
</feature>
<evidence type="ECO:0000313" key="3">
    <source>
        <dbReference type="Proteomes" id="UP000230069"/>
    </source>
</evidence>
<dbReference type="OrthoDB" id="1908649at2759"/>
<dbReference type="PANTHER" id="PTHR33133:SF24">
    <property type="entry name" value="OS01G0800300 PROTEIN"/>
    <property type="match status" value="1"/>
</dbReference>
<feature type="transmembrane region" description="Helical" evidence="1">
    <location>
        <begin position="28"/>
        <end position="51"/>
    </location>
</feature>
<evidence type="ECO:0000256" key="1">
    <source>
        <dbReference type="SAM" id="Phobius"/>
    </source>
</evidence>
<feature type="transmembrane region" description="Helical" evidence="1">
    <location>
        <begin position="250"/>
        <end position="278"/>
    </location>
</feature>
<feature type="transmembrane region" description="Helical" evidence="1">
    <location>
        <begin position="71"/>
        <end position="104"/>
    </location>
</feature>
<keyword evidence="3" id="KW-1185">Reference proteome</keyword>
<protein>
    <submittedName>
        <fullName evidence="2">Uncharacterized protein</fullName>
    </submittedName>
</protein>
<dbReference type="STRING" id="218851.A0A2G5F983"/>
<dbReference type="Proteomes" id="UP000230069">
    <property type="component" value="Unassembled WGS sequence"/>
</dbReference>
<dbReference type="InParanoid" id="A0A2G5F983"/>
<name>A0A2G5F983_AQUCA</name>
<gene>
    <name evidence="2" type="ORF">AQUCO_00100181v1</name>
</gene>
<proteinExistence type="predicted"/>
<evidence type="ECO:0000313" key="2">
    <source>
        <dbReference type="EMBL" id="PIA64525.1"/>
    </source>
</evidence>
<sequence length="319" mass="35901">MDLAPGELGFIGILKESINIPKQSLRTFFFIAITFILPLSVAILGHSRFGLPLLDLVEIQDSLRTRSDLTLFYLLLFGYPVIVFVFSLLSTAAVVFTVASLNSFRAVSFISTLSAIPRVFKRLFITFLFVSFLMIIYNFIFFILLHFLINFMFSVMDDINMILFWVITFTIFFTLLFPIHTYVTSLWHLASVVSVLEPVYGFKAMKKSKALLQGKTKMAMALVFCYLVLCLIIQGLFILTLVYGSLLIKIVVGGLLVVVLVILNMIGLLVQSVFYYVCKSYHHEGIDKSALNEHLGGYVGEYVPLKGSNVQMESVQAAV</sequence>
<feature type="transmembrane region" description="Helical" evidence="1">
    <location>
        <begin position="161"/>
        <end position="179"/>
    </location>
</feature>
<dbReference type="PANTHER" id="PTHR33133">
    <property type="entry name" value="OS08G0107100 PROTEIN-RELATED"/>
    <property type="match status" value="1"/>
</dbReference>
<organism evidence="2 3">
    <name type="scientific">Aquilegia coerulea</name>
    <name type="common">Rocky mountain columbine</name>
    <dbReference type="NCBI Taxonomy" id="218851"/>
    <lineage>
        <taxon>Eukaryota</taxon>
        <taxon>Viridiplantae</taxon>
        <taxon>Streptophyta</taxon>
        <taxon>Embryophyta</taxon>
        <taxon>Tracheophyta</taxon>
        <taxon>Spermatophyta</taxon>
        <taxon>Magnoliopsida</taxon>
        <taxon>Ranunculales</taxon>
        <taxon>Ranunculaceae</taxon>
        <taxon>Thalictroideae</taxon>
        <taxon>Aquilegia</taxon>
    </lineage>
</organism>
<reference evidence="2 3" key="1">
    <citation type="submission" date="2017-09" db="EMBL/GenBank/DDBJ databases">
        <title>WGS assembly of Aquilegia coerulea Goldsmith.</title>
        <authorList>
            <person name="Hodges S."/>
            <person name="Kramer E."/>
            <person name="Nordborg M."/>
            <person name="Tomkins J."/>
            <person name="Borevitz J."/>
            <person name="Derieg N."/>
            <person name="Yan J."/>
            <person name="Mihaltcheva S."/>
            <person name="Hayes R.D."/>
            <person name="Rokhsar D."/>
        </authorList>
    </citation>
    <scope>NUCLEOTIDE SEQUENCE [LARGE SCALE GENOMIC DNA]</scope>
    <source>
        <strain evidence="3">cv. Goldsmith</strain>
    </source>
</reference>
<accession>A0A2G5F983</accession>
<feature type="transmembrane region" description="Helical" evidence="1">
    <location>
        <begin position="124"/>
        <end position="149"/>
    </location>
</feature>
<keyword evidence="1" id="KW-1133">Transmembrane helix</keyword>
<keyword evidence="1" id="KW-0812">Transmembrane</keyword>
<feature type="transmembrane region" description="Helical" evidence="1">
    <location>
        <begin position="185"/>
        <end position="202"/>
    </location>
</feature>
<dbReference type="AlphaFoldDB" id="A0A2G5F983"/>